<dbReference type="OrthoDB" id="2188637at2759"/>
<keyword evidence="1" id="KW-0808">Transferase</keyword>
<dbReference type="Proteomes" id="UP000282876">
    <property type="component" value="Unassembled WGS sequence"/>
</dbReference>
<evidence type="ECO:0000256" key="1">
    <source>
        <dbReference type="ARBA" id="ARBA00022679"/>
    </source>
</evidence>
<dbReference type="Gene3D" id="1.10.510.10">
    <property type="entry name" value="Transferase(Phosphotransferase) domain 1"/>
    <property type="match status" value="1"/>
</dbReference>
<accession>A0A437AH95</accession>
<dbReference type="GO" id="GO:0005634">
    <property type="term" value="C:nucleus"/>
    <property type="evidence" value="ECO:0007669"/>
    <property type="project" value="TreeGrafter"/>
</dbReference>
<evidence type="ECO:0000256" key="4">
    <source>
        <dbReference type="ARBA" id="ARBA00022840"/>
    </source>
</evidence>
<dbReference type="GO" id="GO:0005524">
    <property type="term" value="F:ATP binding"/>
    <property type="evidence" value="ECO:0007669"/>
    <property type="project" value="UniProtKB-KW"/>
</dbReference>
<name>A0A437AH95_9MICR</name>
<dbReference type="GO" id="GO:0004674">
    <property type="term" value="F:protein serine/threonine kinase activity"/>
    <property type="evidence" value="ECO:0007669"/>
    <property type="project" value="UniProtKB-KW"/>
</dbReference>
<evidence type="ECO:0000313" key="6">
    <source>
        <dbReference type="Proteomes" id="UP000282876"/>
    </source>
</evidence>
<dbReference type="GO" id="GO:0005737">
    <property type="term" value="C:cytoplasm"/>
    <property type="evidence" value="ECO:0007669"/>
    <property type="project" value="TreeGrafter"/>
</dbReference>
<sequence length="362" mass="42998">MENYEKLFSAFEFVGFINKEAMSNVYKLQHKKSRRYYVLKEVFLEFKEDILSIISERSLGSMDLQHPNLMGYMSIVVSTKIEEVKKFRLKESKSNVNKEILKNYGINAKYWNRPNSTLTNDSVDKQIQFCAKFNESIYDPNEEISIQIDEENENNVRLQKKKRKPSFKIAKTCENYILRHDLGTKFYHYLITRWCNFTLNDFICARNEYLFNNHEIKDELLNEMVKESLIGKEVNSNFIKEIMYGIFHGVAALHSCKIIHGDVVSKNIFFIENFVPKLGDYSDSFFGDFPCERKDIKMLGELYLEMLVPFLTVNEKFHFFEDVLKNKFPSFFDEKFPKEKKIIQECFLANKRIHDILLLFNN</sequence>
<organism evidence="5 6">
    <name type="scientific">Tubulinosema ratisbonensis</name>
    <dbReference type="NCBI Taxonomy" id="291195"/>
    <lineage>
        <taxon>Eukaryota</taxon>
        <taxon>Fungi</taxon>
        <taxon>Fungi incertae sedis</taxon>
        <taxon>Microsporidia</taxon>
        <taxon>Tubulinosematoidea</taxon>
        <taxon>Tubulinosematidae</taxon>
        <taxon>Tubulinosema</taxon>
    </lineage>
</organism>
<keyword evidence="4" id="KW-0067">ATP-binding</keyword>
<keyword evidence="5" id="KW-0723">Serine/threonine-protein kinase</keyword>
<dbReference type="SUPFAM" id="SSF56112">
    <property type="entry name" value="Protein kinase-like (PK-like)"/>
    <property type="match status" value="1"/>
</dbReference>
<comment type="caution">
    <text evidence="5">The sequence shown here is derived from an EMBL/GenBank/DDBJ whole genome shotgun (WGS) entry which is preliminary data.</text>
</comment>
<evidence type="ECO:0000256" key="2">
    <source>
        <dbReference type="ARBA" id="ARBA00022741"/>
    </source>
</evidence>
<dbReference type="InterPro" id="IPR011009">
    <property type="entry name" value="Kinase-like_dom_sf"/>
</dbReference>
<keyword evidence="3 5" id="KW-0418">Kinase</keyword>
<keyword evidence="2" id="KW-0547">Nucleotide-binding</keyword>
<dbReference type="Gene3D" id="3.30.200.20">
    <property type="entry name" value="Phosphorylase Kinase, domain 1"/>
    <property type="match status" value="1"/>
</dbReference>
<keyword evidence="6" id="KW-1185">Reference proteome</keyword>
<dbReference type="EMBL" id="RCSS01000940">
    <property type="protein sequence ID" value="RVD90474.1"/>
    <property type="molecule type" value="Genomic_DNA"/>
</dbReference>
<proteinExistence type="predicted"/>
<gene>
    <name evidence="5" type="ORF">TUBRATIS_30930</name>
</gene>
<dbReference type="InterPro" id="IPR050339">
    <property type="entry name" value="CC_SR_Kinase"/>
</dbReference>
<evidence type="ECO:0000313" key="5">
    <source>
        <dbReference type="EMBL" id="RVD90474.1"/>
    </source>
</evidence>
<protein>
    <submittedName>
        <fullName evidence="5">Serine/threonine protein kinase</fullName>
    </submittedName>
</protein>
<dbReference type="VEuPathDB" id="MicrosporidiaDB:TUBRATIS_30930"/>
<reference evidence="5 6" key="1">
    <citation type="submission" date="2018-10" db="EMBL/GenBank/DDBJ databases">
        <title>Draft genome sequence of the microsporidian Tubulinosema ratisbonensis.</title>
        <authorList>
            <person name="Polonais V."/>
            <person name="Peyretaillade E."/>
            <person name="Niehus S."/>
            <person name="Wawrzyniak I."/>
            <person name="Franchet A."/>
            <person name="Gaspin C."/>
            <person name="Reichstadt M."/>
            <person name="Belser C."/>
            <person name="Labadie K."/>
            <person name="Delbac F."/>
            <person name="Ferrandon D."/>
        </authorList>
    </citation>
    <scope>NUCLEOTIDE SEQUENCE [LARGE SCALE GENOMIC DNA]</scope>
    <source>
        <strain evidence="5 6">Franzen</strain>
    </source>
</reference>
<dbReference type="PANTHER" id="PTHR11042">
    <property type="entry name" value="EUKARYOTIC TRANSLATION INITIATION FACTOR 2-ALPHA KINASE EIF2-ALPHA KINASE -RELATED"/>
    <property type="match status" value="1"/>
</dbReference>
<evidence type="ECO:0000256" key="3">
    <source>
        <dbReference type="ARBA" id="ARBA00022777"/>
    </source>
</evidence>
<dbReference type="AlphaFoldDB" id="A0A437AH95"/>